<feature type="compositionally biased region" description="Low complexity" evidence="4">
    <location>
        <begin position="400"/>
        <end position="421"/>
    </location>
</feature>
<dbReference type="GO" id="GO:0005737">
    <property type="term" value="C:cytoplasm"/>
    <property type="evidence" value="ECO:0007669"/>
    <property type="project" value="UniProtKB-SubCell"/>
</dbReference>
<dbReference type="PROSITE" id="PS00036">
    <property type="entry name" value="BZIP_BASIC"/>
    <property type="match status" value="1"/>
</dbReference>
<feature type="region of interest" description="Disordered" evidence="4">
    <location>
        <begin position="42"/>
        <end position="165"/>
    </location>
</feature>
<dbReference type="InterPro" id="IPR046347">
    <property type="entry name" value="bZIP_sf"/>
</dbReference>
<feature type="compositionally biased region" description="Basic and acidic residues" evidence="4">
    <location>
        <begin position="84"/>
        <end position="97"/>
    </location>
</feature>
<feature type="compositionally biased region" description="Low complexity" evidence="4">
    <location>
        <begin position="116"/>
        <end position="126"/>
    </location>
</feature>
<evidence type="ECO:0000313" key="7">
    <source>
        <dbReference type="Proteomes" id="UP000541558"/>
    </source>
</evidence>
<dbReference type="GO" id="GO:0000976">
    <property type="term" value="F:transcription cis-regulatory region binding"/>
    <property type="evidence" value="ECO:0007669"/>
    <property type="project" value="InterPro"/>
</dbReference>
<evidence type="ECO:0000256" key="2">
    <source>
        <dbReference type="ARBA" id="ARBA00004496"/>
    </source>
</evidence>
<dbReference type="CDD" id="cd14688">
    <property type="entry name" value="bZIP_YAP"/>
    <property type="match status" value="1"/>
</dbReference>
<name>A0A8H5EVL9_9AGAR</name>
<feature type="region of interest" description="Disordered" evidence="4">
    <location>
        <begin position="390"/>
        <end position="437"/>
    </location>
</feature>
<dbReference type="PROSITE" id="PS50217">
    <property type="entry name" value="BZIP"/>
    <property type="match status" value="1"/>
</dbReference>
<dbReference type="GO" id="GO:0090575">
    <property type="term" value="C:RNA polymerase II transcription regulator complex"/>
    <property type="evidence" value="ECO:0007669"/>
    <property type="project" value="TreeGrafter"/>
</dbReference>
<dbReference type="AlphaFoldDB" id="A0A8H5EVL9"/>
<evidence type="ECO:0000259" key="5">
    <source>
        <dbReference type="PROSITE" id="PS50217"/>
    </source>
</evidence>
<dbReference type="Gene3D" id="1.20.5.170">
    <property type="match status" value="1"/>
</dbReference>
<keyword evidence="7" id="KW-1185">Reference proteome</keyword>
<evidence type="ECO:0000256" key="3">
    <source>
        <dbReference type="ARBA" id="ARBA00023242"/>
    </source>
</evidence>
<evidence type="ECO:0000256" key="1">
    <source>
        <dbReference type="ARBA" id="ARBA00004123"/>
    </source>
</evidence>
<dbReference type="InterPro" id="IPR050936">
    <property type="entry name" value="AP-1-like"/>
</dbReference>
<dbReference type="GO" id="GO:0001228">
    <property type="term" value="F:DNA-binding transcription activator activity, RNA polymerase II-specific"/>
    <property type="evidence" value="ECO:0007669"/>
    <property type="project" value="TreeGrafter"/>
</dbReference>
<feature type="compositionally biased region" description="Basic and acidic residues" evidence="4">
    <location>
        <begin position="136"/>
        <end position="165"/>
    </location>
</feature>
<protein>
    <recommendedName>
        <fullName evidence="5">BZIP domain-containing protein</fullName>
    </recommendedName>
</protein>
<evidence type="ECO:0000313" key="6">
    <source>
        <dbReference type="EMBL" id="KAF5314054.1"/>
    </source>
</evidence>
<dbReference type="PANTHER" id="PTHR40621">
    <property type="entry name" value="TRANSCRIPTION FACTOR KAPC-RELATED"/>
    <property type="match status" value="1"/>
</dbReference>
<evidence type="ECO:0000256" key="4">
    <source>
        <dbReference type="SAM" id="MobiDB-lite"/>
    </source>
</evidence>
<dbReference type="EMBL" id="JAACJK010000222">
    <property type="protein sequence ID" value="KAF5314054.1"/>
    <property type="molecule type" value="Genomic_DNA"/>
</dbReference>
<gene>
    <name evidence="6" type="ORF">D9611_006916</name>
</gene>
<feature type="region of interest" description="Disordered" evidence="4">
    <location>
        <begin position="224"/>
        <end position="250"/>
    </location>
</feature>
<dbReference type="OrthoDB" id="2593073at2759"/>
<proteinExistence type="predicted"/>
<dbReference type="InterPro" id="IPR023167">
    <property type="entry name" value="Yap1_redox_dom_sf"/>
</dbReference>
<dbReference type="GO" id="GO:0033554">
    <property type="term" value="P:cellular response to stress"/>
    <property type="evidence" value="ECO:0007669"/>
    <property type="project" value="UniProtKB-ARBA"/>
</dbReference>
<comment type="caution">
    <text evidence="6">The sequence shown here is derived from an EMBL/GenBank/DDBJ whole genome shotgun (WGS) entry which is preliminary data.</text>
</comment>
<feature type="domain" description="BZIP" evidence="5">
    <location>
        <begin position="139"/>
        <end position="202"/>
    </location>
</feature>
<reference evidence="6 7" key="1">
    <citation type="journal article" date="2020" name="ISME J.">
        <title>Uncovering the hidden diversity of litter-decomposition mechanisms in mushroom-forming fungi.</title>
        <authorList>
            <person name="Floudas D."/>
            <person name="Bentzer J."/>
            <person name="Ahren D."/>
            <person name="Johansson T."/>
            <person name="Persson P."/>
            <person name="Tunlid A."/>
        </authorList>
    </citation>
    <scope>NUCLEOTIDE SEQUENCE [LARGE SCALE GENOMIC DNA]</scope>
    <source>
        <strain evidence="6 7">CBS 175.51</strain>
    </source>
</reference>
<organism evidence="6 7">
    <name type="scientific">Ephemerocybe angulata</name>
    <dbReference type="NCBI Taxonomy" id="980116"/>
    <lineage>
        <taxon>Eukaryota</taxon>
        <taxon>Fungi</taxon>
        <taxon>Dikarya</taxon>
        <taxon>Basidiomycota</taxon>
        <taxon>Agaricomycotina</taxon>
        <taxon>Agaricomycetes</taxon>
        <taxon>Agaricomycetidae</taxon>
        <taxon>Agaricales</taxon>
        <taxon>Agaricineae</taxon>
        <taxon>Psathyrellaceae</taxon>
        <taxon>Ephemerocybe</taxon>
    </lineage>
</organism>
<comment type="subcellular location">
    <subcellularLocation>
        <location evidence="2">Cytoplasm</location>
    </subcellularLocation>
    <subcellularLocation>
        <location evidence="1">Nucleus</location>
    </subcellularLocation>
</comment>
<dbReference type="SUPFAM" id="SSF111430">
    <property type="entry name" value="YAP1 redox domain"/>
    <property type="match status" value="1"/>
</dbReference>
<dbReference type="Proteomes" id="UP000541558">
    <property type="component" value="Unassembled WGS sequence"/>
</dbReference>
<dbReference type="Gene3D" id="1.10.238.100">
    <property type="entry name" value="YAP1 redox domain. Chain B"/>
    <property type="match status" value="1"/>
</dbReference>
<dbReference type="InterPro" id="IPR004827">
    <property type="entry name" value="bZIP"/>
</dbReference>
<accession>A0A8H5EVL9</accession>
<sequence>METYRDPAPLWDFTNAGTGFAQMQDIDFMSLLDKQFHPNPIHTDNGALDTRLPPADSFTGANQNKTASSSRTTPSDDTPSPSSSHDDSNHFDDDGPAPKRKATGDADDGPSSKTMKGSNAASSSSSGRRKSTGNPAKDETRLLKRKEQNRAAQRAFRERKEKHVKDLEDKVAQLEAKNEETTHENENLRDLLTRLQTENVMLKQGQFTFSMPRDTIQPYSADGATFPQDMPSSTRSSFAAPPSIPDKSANPLDWSSLTSFDPSRLNLLDDVPQSQTTATDSAMNLDFGFGPSGLASTAPFTTLASNPMFMSFASTYDNTTPSSTDSPNMPTSNHSNQGFNNFEMNPLTTWSTAQTGHEGSFDDILQGYLGPSNSMDFSFLTSPGMSPVAHHISPTAGIGSSRPLSSTSSPSSTSTDPLFTPKDSPPRHDFEGNGDQCPKTKAELVKRIEESGPSPFAPACTPAVRKATDGVMGSMISCEGATSFPKTQKNENNVEVLSAWRSITSNPKFKDTDISELCAEFTAKARCDGTKVVLEPSSVETIIESLSKKQQSPQTQQ</sequence>
<keyword evidence="3" id="KW-0539">Nucleus</keyword>
<dbReference type="SUPFAM" id="SSF57959">
    <property type="entry name" value="Leucine zipper domain"/>
    <property type="match status" value="1"/>
</dbReference>
<dbReference type="SMART" id="SM00338">
    <property type="entry name" value="BRLZ"/>
    <property type="match status" value="1"/>
</dbReference>
<dbReference type="Pfam" id="PF00170">
    <property type="entry name" value="bZIP_1"/>
    <property type="match status" value="1"/>
</dbReference>
<feature type="compositionally biased region" description="Low complexity" evidence="4">
    <location>
        <begin position="68"/>
        <end position="83"/>
    </location>
</feature>
<dbReference type="PANTHER" id="PTHR40621:SF6">
    <property type="entry name" value="AP-1-LIKE TRANSCRIPTION FACTOR YAP1-RELATED"/>
    <property type="match status" value="1"/>
</dbReference>